<evidence type="ECO:0000313" key="7">
    <source>
        <dbReference type="EMBL" id="TMR36419.1"/>
    </source>
</evidence>
<dbReference type="InterPro" id="IPR009050">
    <property type="entry name" value="Globin-like_sf"/>
</dbReference>
<dbReference type="Gene3D" id="1.10.490.10">
    <property type="entry name" value="Globins"/>
    <property type="match status" value="1"/>
</dbReference>
<dbReference type="Pfam" id="PF00042">
    <property type="entry name" value="Globin"/>
    <property type="match status" value="1"/>
</dbReference>
<dbReference type="InterPro" id="IPR012292">
    <property type="entry name" value="Globin/Proto"/>
</dbReference>
<dbReference type="GO" id="GO:0008941">
    <property type="term" value="F:nitric oxide dioxygenase NAD(P)H activity"/>
    <property type="evidence" value="ECO:0007669"/>
    <property type="project" value="TreeGrafter"/>
</dbReference>
<evidence type="ECO:0000259" key="6">
    <source>
        <dbReference type="PROSITE" id="PS01033"/>
    </source>
</evidence>
<protein>
    <recommendedName>
        <fullName evidence="6">Globin domain-containing protein</fullName>
    </recommendedName>
</protein>
<evidence type="ECO:0000256" key="2">
    <source>
        <dbReference type="ARBA" id="ARBA00022621"/>
    </source>
</evidence>
<dbReference type="GO" id="GO:0046872">
    <property type="term" value="F:metal ion binding"/>
    <property type="evidence" value="ECO:0007669"/>
    <property type="project" value="UniProtKB-KW"/>
</dbReference>
<dbReference type="Proteomes" id="UP000305238">
    <property type="component" value="Unassembled WGS sequence"/>
</dbReference>
<dbReference type="GO" id="GO:0071949">
    <property type="term" value="F:FAD binding"/>
    <property type="evidence" value="ECO:0007669"/>
    <property type="project" value="TreeGrafter"/>
</dbReference>
<name>A0A5S4GUG9_9ACTN</name>
<keyword evidence="8" id="KW-1185">Reference proteome</keyword>
<keyword evidence="3" id="KW-0479">Metal-binding</keyword>
<dbReference type="InterPro" id="IPR000971">
    <property type="entry name" value="Globin"/>
</dbReference>
<sequence>MGEVLPMDARKLKDNFALVGANGVDVAEYFYADLFAREPRLRSMFPAAMAKQHEVLLAALSQIVSSVDDPDALVPFLRDLGRRHHGFGVAADHYAPVGASLLATLAHFSGPAWNADLERDWTAAYGVVAQVMTEAAAEPVS</sequence>
<keyword evidence="5" id="KW-0813">Transport</keyword>
<dbReference type="GO" id="GO:0020037">
    <property type="term" value="F:heme binding"/>
    <property type="evidence" value="ECO:0007669"/>
    <property type="project" value="InterPro"/>
</dbReference>
<accession>A0A5S4GUG9</accession>
<dbReference type="GO" id="GO:0071500">
    <property type="term" value="P:cellular response to nitrosative stress"/>
    <property type="evidence" value="ECO:0007669"/>
    <property type="project" value="TreeGrafter"/>
</dbReference>
<keyword evidence="2 5" id="KW-0561">Oxygen transport</keyword>
<dbReference type="PANTHER" id="PTHR43396:SF3">
    <property type="entry name" value="FLAVOHEMOPROTEIN"/>
    <property type="match status" value="1"/>
</dbReference>
<dbReference type="AlphaFoldDB" id="A0A5S4GUG9"/>
<gene>
    <name evidence="7" type="ORF">ETD96_20720</name>
</gene>
<dbReference type="RefSeq" id="WP_138638125.1">
    <property type="nucleotide sequence ID" value="NZ_VCKZ01000150.1"/>
</dbReference>
<dbReference type="GO" id="GO:0046210">
    <property type="term" value="P:nitric oxide catabolic process"/>
    <property type="evidence" value="ECO:0007669"/>
    <property type="project" value="TreeGrafter"/>
</dbReference>
<keyword evidence="1 5" id="KW-0349">Heme</keyword>
<dbReference type="EMBL" id="VCKZ01000150">
    <property type="protein sequence ID" value="TMR36419.1"/>
    <property type="molecule type" value="Genomic_DNA"/>
</dbReference>
<reference evidence="7 8" key="1">
    <citation type="submission" date="2019-05" db="EMBL/GenBank/DDBJ databases">
        <title>Draft genome sequence of Actinomadura geliboluensis A8036.</title>
        <authorList>
            <person name="Saricaoglu S."/>
            <person name="Isik K."/>
        </authorList>
    </citation>
    <scope>NUCLEOTIDE SEQUENCE [LARGE SCALE GENOMIC DNA]</scope>
    <source>
        <strain evidence="7 8">A8036</strain>
    </source>
</reference>
<proteinExistence type="inferred from homology"/>
<evidence type="ECO:0000256" key="3">
    <source>
        <dbReference type="ARBA" id="ARBA00022723"/>
    </source>
</evidence>
<evidence type="ECO:0000256" key="1">
    <source>
        <dbReference type="ARBA" id="ARBA00022617"/>
    </source>
</evidence>
<evidence type="ECO:0000313" key="8">
    <source>
        <dbReference type="Proteomes" id="UP000305238"/>
    </source>
</evidence>
<comment type="similarity">
    <text evidence="5">Belongs to the globin family.</text>
</comment>
<feature type="domain" description="Globin" evidence="6">
    <location>
        <begin position="3"/>
        <end position="137"/>
    </location>
</feature>
<comment type="caution">
    <text evidence="7">The sequence shown here is derived from an EMBL/GenBank/DDBJ whole genome shotgun (WGS) entry which is preliminary data.</text>
</comment>
<dbReference type="OrthoDB" id="3213438at2"/>
<dbReference type="GO" id="GO:0005344">
    <property type="term" value="F:oxygen carrier activity"/>
    <property type="evidence" value="ECO:0007669"/>
    <property type="project" value="UniProtKB-KW"/>
</dbReference>
<dbReference type="GO" id="GO:0019825">
    <property type="term" value="F:oxygen binding"/>
    <property type="evidence" value="ECO:0007669"/>
    <property type="project" value="InterPro"/>
</dbReference>
<dbReference type="PROSITE" id="PS01033">
    <property type="entry name" value="GLOBIN"/>
    <property type="match status" value="1"/>
</dbReference>
<organism evidence="7 8">
    <name type="scientific">Actinomadura geliboluensis</name>
    <dbReference type="NCBI Taxonomy" id="882440"/>
    <lineage>
        <taxon>Bacteria</taxon>
        <taxon>Bacillati</taxon>
        <taxon>Actinomycetota</taxon>
        <taxon>Actinomycetes</taxon>
        <taxon>Streptosporangiales</taxon>
        <taxon>Thermomonosporaceae</taxon>
        <taxon>Actinomadura</taxon>
    </lineage>
</organism>
<evidence type="ECO:0000256" key="4">
    <source>
        <dbReference type="ARBA" id="ARBA00023004"/>
    </source>
</evidence>
<keyword evidence="4" id="KW-0408">Iron</keyword>
<dbReference type="SUPFAM" id="SSF46458">
    <property type="entry name" value="Globin-like"/>
    <property type="match status" value="1"/>
</dbReference>
<dbReference type="PANTHER" id="PTHR43396">
    <property type="entry name" value="FLAVOHEMOPROTEIN"/>
    <property type="match status" value="1"/>
</dbReference>
<evidence type="ECO:0000256" key="5">
    <source>
        <dbReference type="RuleBase" id="RU000356"/>
    </source>
</evidence>